<dbReference type="Pfam" id="PF09492">
    <property type="entry name" value="Pec_lyase"/>
    <property type="match status" value="1"/>
</dbReference>
<organism evidence="1">
    <name type="scientific">marine sediment metagenome</name>
    <dbReference type="NCBI Taxonomy" id="412755"/>
    <lineage>
        <taxon>unclassified sequences</taxon>
        <taxon>metagenomes</taxon>
        <taxon>ecological metagenomes</taxon>
    </lineage>
</organism>
<accession>X1BYF1</accession>
<evidence type="ECO:0008006" key="2">
    <source>
        <dbReference type="Google" id="ProtNLM"/>
    </source>
</evidence>
<protein>
    <recommendedName>
        <fullName evidence="2">Pectate lyase</fullName>
    </recommendedName>
</protein>
<dbReference type="Gene3D" id="1.50.10.20">
    <property type="match status" value="1"/>
</dbReference>
<dbReference type="SUPFAM" id="SSF81853">
    <property type="entry name" value="Family 10 polysaccharide lyase"/>
    <property type="match status" value="1"/>
</dbReference>
<dbReference type="AlphaFoldDB" id="X1BYF1"/>
<dbReference type="InterPro" id="IPR012669">
    <property type="entry name" value="Pectate_lyase"/>
</dbReference>
<gene>
    <name evidence="1" type="ORF">S01H4_35241</name>
</gene>
<name>X1BYF1_9ZZZZ</name>
<feature type="non-terminal residue" evidence="1">
    <location>
        <position position="235"/>
    </location>
</feature>
<proteinExistence type="predicted"/>
<comment type="caution">
    <text evidence="1">The sequence shown here is derived from an EMBL/GenBank/DDBJ whole genome shotgun (WGS) entry which is preliminary data.</text>
</comment>
<dbReference type="EMBL" id="BART01018713">
    <property type="protein sequence ID" value="GAG77186.1"/>
    <property type="molecule type" value="Genomic_DNA"/>
</dbReference>
<sequence>MNRRVCLLILIAVATGLAATDTSAQPLDKSAATQALHQVISFYRTQVGYQGAYLWRYSADLTRQEGEEKANKTSGWTQPPGSPSVGEAYLKAWRYSGDELCLEAAAEAANALVRSQLKSGGWSSHFDLGAEGRKRYAYRRAGAKGKNNYTTFDDNKSQSALMLLMHVDEALEFKNGTIHEAVDYALKKMLASQYPNGAWPQQFDAPHNPIKYPVKRAAYPPSWSRKYPKKDYRGY</sequence>
<reference evidence="1" key="1">
    <citation type="journal article" date="2014" name="Front. Microbiol.">
        <title>High frequency of phylogenetically diverse reductive dehalogenase-homologous genes in deep subseafloor sedimentary metagenomes.</title>
        <authorList>
            <person name="Kawai M."/>
            <person name="Futagami T."/>
            <person name="Toyoda A."/>
            <person name="Takaki Y."/>
            <person name="Nishi S."/>
            <person name="Hori S."/>
            <person name="Arai W."/>
            <person name="Tsubouchi T."/>
            <person name="Morono Y."/>
            <person name="Uchiyama I."/>
            <person name="Ito T."/>
            <person name="Fujiyama A."/>
            <person name="Inagaki F."/>
            <person name="Takami H."/>
        </authorList>
    </citation>
    <scope>NUCLEOTIDE SEQUENCE</scope>
    <source>
        <strain evidence="1">Expedition CK06-06</strain>
    </source>
</reference>
<evidence type="ECO:0000313" key="1">
    <source>
        <dbReference type="EMBL" id="GAG77186.1"/>
    </source>
</evidence>